<dbReference type="Pfam" id="PF02687">
    <property type="entry name" value="FtsX"/>
    <property type="match status" value="2"/>
</dbReference>
<protein>
    <recommendedName>
        <fullName evidence="12">ABC transporter permease</fullName>
    </recommendedName>
</protein>
<dbReference type="InterPro" id="IPR050250">
    <property type="entry name" value="Macrolide_Exporter_MacB"/>
</dbReference>
<dbReference type="GO" id="GO:0005886">
    <property type="term" value="C:plasma membrane"/>
    <property type="evidence" value="ECO:0007669"/>
    <property type="project" value="UniProtKB-SubCell"/>
</dbReference>
<evidence type="ECO:0000259" key="10">
    <source>
        <dbReference type="Pfam" id="PF12704"/>
    </source>
</evidence>
<gene>
    <name evidence="11" type="ORF">AVDCRST_MAG11-2234</name>
</gene>
<feature type="transmembrane region" description="Helical" evidence="8">
    <location>
        <begin position="359"/>
        <end position="380"/>
    </location>
</feature>
<keyword evidence="2" id="KW-1003">Cell membrane</keyword>
<evidence type="ECO:0000313" key="11">
    <source>
        <dbReference type="EMBL" id="CAA9326104.1"/>
    </source>
</evidence>
<feature type="region of interest" description="Disordered" evidence="7">
    <location>
        <begin position="142"/>
        <end position="163"/>
    </location>
</feature>
<evidence type="ECO:0000256" key="8">
    <source>
        <dbReference type="SAM" id="Phobius"/>
    </source>
</evidence>
<evidence type="ECO:0000259" key="9">
    <source>
        <dbReference type="Pfam" id="PF02687"/>
    </source>
</evidence>
<feature type="transmembrane region" description="Helical" evidence="8">
    <location>
        <begin position="21"/>
        <end position="43"/>
    </location>
</feature>
<evidence type="ECO:0000256" key="1">
    <source>
        <dbReference type="ARBA" id="ARBA00004651"/>
    </source>
</evidence>
<dbReference type="InterPro" id="IPR025857">
    <property type="entry name" value="MacB_PCD"/>
</dbReference>
<evidence type="ECO:0000256" key="3">
    <source>
        <dbReference type="ARBA" id="ARBA00022692"/>
    </source>
</evidence>
<feature type="domain" description="MacB-like periplasmic core" evidence="10">
    <location>
        <begin position="458"/>
        <end position="647"/>
    </location>
</feature>
<dbReference type="AlphaFoldDB" id="A0A6J4L8Q6"/>
<dbReference type="PANTHER" id="PTHR30572">
    <property type="entry name" value="MEMBRANE COMPONENT OF TRANSPORTER-RELATED"/>
    <property type="match status" value="1"/>
</dbReference>
<feature type="transmembrane region" description="Helical" evidence="8">
    <location>
        <begin position="796"/>
        <end position="818"/>
    </location>
</feature>
<keyword evidence="4 8" id="KW-1133">Transmembrane helix</keyword>
<feature type="transmembrane region" description="Helical" evidence="8">
    <location>
        <begin position="706"/>
        <end position="730"/>
    </location>
</feature>
<organism evidence="11">
    <name type="scientific">uncultured Gemmatimonadaceae bacterium</name>
    <dbReference type="NCBI Taxonomy" id="246130"/>
    <lineage>
        <taxon>Bacteria</taxon>
        <taxon>Pseudomonadati</taxon>
        <taxon>Gemmatimonadota</taxon>
        <taxon>Gemmatimonadia</taxon>
        <taxon>Gemmatimonadales</taxon>
        <taxon>Gemmatimonadaceae</taxon>
        <taxon>environmental samples</taxon>
    </lineage>
</organism>
<evidence type="ECO:0000256" key="5">
    <source>
        <dbReference type="ARBA" id="ARBA00023136"/>
    </source>
</evidence>
<evidence type="ECO:0000256" key="2">
    <source>
        <dbReference type="ARBA" id="ARBA00022475"/>
    </source>
</evidence>
<dbReference type="EMBL" id="CADCTU010000517">
    <property type="protein sequence ID" value="CAA9326104.1"/>
    <property type="molecule type" value="Genomic_DNA"/>
</dbReference>
<dbReference type="InterPro" id="IPR017800">
    <property type="entry name" value="ADOP"/>
</dbReference>
<feature type="transmembrane region" description="Helical" evidence="8">
    <location>
        <begin position="765"/>
        <end position="784"/>
    </location>
</feature>
<feature type="domain" description="ABC3 transporter permease C-terminal" evidence="9">
    <location>
        <begin position="713"/>
        <end position="822"/>
    </location>
</feature>
<feature type="domain" description="MacB-like periplasmic core" evidence="10">
    <location>
        <begin position="24"/>
        <end position="268"/>
    </location>
</feature>
<feature type="domain" description="ABC3 transporter permease C-terminal" evidence="9">
    <location>
        <begin position="310"/>
        <end position="425"/>
    </location>
</feature>
<accession>A0A6J4L8Q6</accession>
<evidence type="ECO:0008006" key="12">
    <source>
        <dbReference type="Google" id="ProtNLM"/>
    </source>
</evidence>
<feature type="transmembrane region" description="Helical" evidence="8">
    <location>
        <begin position="445"/>
        <end position="469"/>
    </location>
</feature>
<reference evidence="11" key="1">
    <citation type="submission" date="2020-02" db="EMBL/GenBank/DDBJ databases">
        <authorList>
            <person name="Meier V. D."/>
        </authorList>
    </citation>
    <scope>NUCLEOTIDE SEQUENCE</scope>
    <source>
        <strain evidence="11">AVDCRST_MAG11</strain>
    </source>
</reference>
<evidence type="ECO:0000256" key="4">
    <source>
        <dbReference type="ARBA" id="ARBA00022989"/>
    </source>
</evidence>
<dbReference type="NCBIfam" id="TIGR03434">
    <property type="entry name" value="ADOP"/>
    <property type="match status" value="1"/>
</dbReference>
<dbReference type="PANTHER" id="PTHR30572:SF4">
    <property type="entry name" value="ABC TRANSPORTER PERMEASE YTRF"/>
    <property type="match status" value="1"/>
</dbReference>
<dbReference type="GO" id="GO:0022857">
    <property type="term" value="F:transmembrane transporter activity"/>
    <property type="evidence" value="ECO:0007669"/>
    <property type="project" value="TreeGrafter"/>
</dbReference>
<feature type="transmembrane region" description="Helical" evidence="8">
    <location>
        <begin position="303"/>
        <end position="327"/>
    </location>
</feature>
<keyword evidence="3 8" id="KW-0812">Transmembrane</keyword>
<evidence type="ECO:0000256" key="7">
    <source>
        <dbReference type="SAM" id="MobiDB-lite"/>
    </source>
</evidence>
<proteinExistence type="inferred from homology"/>
<dbReference type="Pfam" id="PF12704">
    <property type="entry name" value="MacB_PCD"/>
    <property type="match status" value="2"/>
</dbReference>
<feature type="transmembrane region" description="Helical" evidence="8">
    <location>
        <begin position="400"/>
        <end position="424"/>
    </location>
</feature>
<name>A0A6J4L8Q6_9BACT</name>
<comment type="similarity">
    <text evidence="6">Belongs to the ABC-4 integral membrane protein family.</text>
</comment>
<keyword evidence="5 8" id="KW-0472">Membrane</keyword>
<sequence length="833" mass="86774">MGTLLRDIGYAARALRKSPGFAVTAIVTLALGIGASTAIFSVAQAVLLRPLPYVQADRLVLVWGELRARKLDDFPFSAGDYQDLREQTKGSFQDLAAITPFQQPLAGDGSDPEQVSGVGVTPNLLPLLGARVAAGRGFVAEDAVPQPAPPEQGAPGAAPAAPAANAPPPLPAIVVLTHDFWQRRYGGDAKVVGRMIDLGPNRAQVVGVLAPGFELLLPPAAGVARVPDVLAAMRIDYATAPRNNVFLRVVGRLRPGVSIERAGEDVERVAADLRQRFPIKQTAGTHFRAVPMHEDLVADVRPAIVALLGAVAFVLLIACANVANLLLVRAAARERELAVRAALGSSPGRLVRQMLAESLVLAAGGVVLGVALAYAGITLLPRLAPATLPRVDAVGIDPVVLGFATLAALVAAALFGVVPALRASRPDLADALRAGRTPGLGGGRVLRNAVVTAEVALSFVLLVGCGLMVRSFVALQQTNPGYDPAGVLTFVAGPQAPTPGERAAFMRTLRERLLALPGVTAVTAAFPLPLDGTVGNARWGTEEAVADPGKFQQANVHAVLPGYFEAMRTRLVAGRALTEADNRDSATSIVIDEVLARKAFGAGPAVGKRLLVRVRTPEPEWLDVVGVVAHQRHETLAAEGREAIFVTDNFMGAGVAGRWAVRTSGDPERLVPAVRRAVAEVSPRVPIAEAQPMDALVGRAMASTRFATALIAVFAVIAAVLAAVGLYGVLSTGVRQRTAEIGVRMALGAPSRSIFRLVIGEGMRLSALGVAIGVAAAVVLTRGMRSMLVGVGATDPATFAVIAVVFFAIAAVACWLPARRAALLDPKLAFREE</sequence>
<evidence type="ECO:0000256" key="6">
    <source>
        <dbReference type="ARBA" id="ARBA00038076"/>
    </source>
</evidence>
<comment type="subcellular location">
    <subcellularLocation>
        <location evidence="1">Cell membrane</location>
        <topology evidence="1">Multi-pass membrane protein</topology>
    </subcellularLocation>
</comment>
<feature type="compositionally biased region" description="Low complexity" evidence="7">
    <location>
        <begin position="153"/>
        <end position="163"/>
    </location>
</feature>
<dbReference type="InterPro" id="IPR003838">
    <property type="entry name" value="ABC3_permease_C"/>
</dbReference>